<organism evidence="1 2">
    <name type="scientific">Myceligenerans indicum</name>
    <dbReference type="NCBI Taxonomy" id="2593663"/>
    <lineage>
        <taxon>Bacteria</taxon>
        <taxon>Bacillati</taxon>
        <taxon>Actinomycetota</taxon>
        <taxon>Actinomycetes</taxon>
        <taxon>Micrococcales</taxon>
        <taxon>Promicromonosporaceae</taxon>
        <taxon>Myceligenerans</taxon>
    </lineage>
</organism>
<dbReference type="RefSeq" id="WP_201845587.1">
    <property type="nucleotide sequence ID" value="NZ_JABBYC010000005.1"/>
</dbReference>
<evidence type="ECO:0000313" key="2">
    <source>
        <dbReference type="Proteomes" id="UP000675409"/>
    </source>
</evidence>
<gene>
    <name evidence="1" type="ORF">HGK34_05685</name>
</gene>
<reference evidence="1 2" key="1">
    <citation type="journal article" date="2021" name="Arch. Microbiol.">
        <title>Myceligenerans indicum sp. nov., an actinobacterium isolated from mangrove sediment of Sundarbans, India.</title>
        <authorList>
            <person name="Asha K."/>
            <person name="Bhadury P."/>
        </authorList>
    </citation>
    <scope>NUCLEOTIDE SEQUENCE [LARGE SCALE GENOMIC DNA]</scope>
    <source>
        <strain evidence="1 2">I2</strain>
    </source>
</reference>
<accession>A0ABS1LHZ6</accession>
<proteinExistence type="predicted"/>
<name>A0ABS1LHZ6_9MICO</name>
<comment type="caution">
    <text evidence="1">The sequence shown here is derived from an EMBL/GenBank/DDBJ whole genome shotgun (WGS) entry which is preliminary data.</text>
</comment>
<sequence length="317" mass="33895">MSAPTQSRRMFDPWARVPHLTHLRDAAVSGDIAGLSAALDSLEGDELSFAIHVLADVDGLEARLTSYLAAGNEPPVLVALLAAHHLVEGGRIRTAARADHVSAAQFEGFHARLRRAEGLLLELCARRGEFLPAWEIRVTVARGLELGASEGRRRYDRVRALDPWYYPAQAAFLQQVCPKWGGSWQAAHAFVAECRDGAPPGTLSPAVGVDLHLEQWVAAGGGRSGMHYLRQPAVLEDLRTTAMATVWHPDHVPGPSTATVHTGLAQAFALAGMPALAAPHFRALGDAPAEGSWGYTGDAAGEYQKYRAVALGTEGGR</sequence>
<keyword evidence="2" id="KW-1185">Reference proteome</keyword>
<dbReference type="Proteomes" id="UP000675409">
    <property type="component" value="Unassembled WGS sequence"/>
</dbReference>
<dbReference type="EMBL" id="JABBYC010000005">
    <property type="protein sequence ID" value="MBL0885769.1"/>
    <property type="molecule type" value="Genomic_DNA"/>
</dbReference>
<protein>
    <submittedName>
        <fullName evidence="1">Uncharacterized protein</fullName>
    </submittedName>
</protein>
<evidence type="ECO:0000313" key="1">
    <source>
        <dbReference type="EMBL" id="MBL0885769.1"/>
    </source>
</evidence>